<comment type="caution">
    <text evidence="1">The sequence shown here is derived from an EMBL/GenBank/DDBJ whole genome shotgun (WGS) entry which is preliminary data.</text>
</comment>
<accession>A0A3M6VJB4</accession>
<reference evidence="1 2" key="1">
    <citation type="submission" date="2018-06" db="EMBL/GenBank/DDBJ databases">
        <title>Comparative genomics of downy mildews reveals potential adaptations to biotrophy.</title>
        <authorList>
            <person name="Fletcher K."/>
            <person name="Klosterman S.J."/>
            <person name="Derevnina L."/>
            <person name="Martin F."/>
            <person name="Koike S."/>
            <person name="Reyes Chin-Wo S."/>
            <person name="Mou B."/>
            <person name="Michelmore R."/>
        </authorList>
    </citation>
    <scope>NUCLEOTIDE SEQUENCE [LARGE SCALE GENOMIC DNA]</scope>
    <source>
        <strain evidence="1 2">R14</strain>
    </source>
</reference>
<evidence type="ECO:0000313" key="1">
    <source>
        <dbReference type="EMBL" id="RMX67008.1"/>
    </source>
</evidence>
<dbReference type="Proteomes" id="UP000282087">
    <property type="component" value="Unassembled WGS sequence"/>
</dbReference>
<dbReference type="AlphaFoldDB" id="A0A3M6VJB4"/>
<sequence>MENCRAAVFGVIPDDAFTLPKQLLLTKGLLHTIVYKATSVLVVANTARAANFTGRLRDAAKKQATKENVNALKEITRVALTAA</sequence>
<proteinExistence type="predicted"/>
<organism evidence="1 2">
    <name type="scientific">Peronospora effusa</name>
    <dbReference type="NCBI Taxonomy" id="542832"/>
    <lineage>
        <taxon>Eukaryota</taxon>
        <taxon>Sar</taxon>
        <taxon>Stramenopiles</taxon>
        <taxon>Oomycota</taxon>
        <taxon>Peronosporomycetes</taxon>
        <taxon>Peronosporales</taxon>
        <taxon>Peronosporaceae</taxon>
        <taxon>Peronospora</taxon>
    </lineage>
</organism>
<evidence type="ECO:0000313" key="2">
    <source>
        <dbReference type="Proteomes" id="UP000282087"/>
    </source>
</evidence>
<gene>
    <name evidence="1" type="ORF">DD238_002837</name>
</gene>
<dbReference type="EMBL" id="QLLG01000180">
    <property type="protein sequence ID" value="RMX67008.1"/>
    <property type="molecule type" value="Genomic_DNA"/>
</dbReference>
<keyword evidence="2" id="KW-1185">Reference proteome</keyword>
<name>A0A3M6VJB4_9STRA</name>
<protein>
    <submittedName>
        <fullName evidence="1">Uncharacterized protein</fullName>
    </submittedName>
</protein>